<reference evidence="15" key="1">
    <citation type="submission" date="2016-10" db="EMBL/GenBank/DDBJ databases">
        <authorList>
            <person name="Varghese N."/>
            <person name="Submissions S."/>
        </authorList>
    </citation>
    <scope>NUCLEOTIDE SEQUENCE [LARGE SCALE GENOMIC DNA]</scope>
    <source>
        <strain evidence="15">DSM 26542</strain>
    </source>
</reference>
<evidence type="ECO:0000313" key="15">
    <source>
        <dbReference type="Proteomes" id="UP000243887"/>
    </source>
</evidence>
<dbReference type="AlphaFoldDB" id="A0A1I3SGT4"/>
<proteinExistence type="inferred from homology"/>
<accession>A0A1I3SGT4</accession>
<keyword evidence="9 10" id="KW-0998">Cell outer membrane</keyword>
<name>A0A1I3SGT4_9FLAO</name>
<evidence type="ECO:0000256" key="2">
    <source>
        <dbReference type="ARBA" id="ARBA00022448"/>
    </source>
</evidence>
<evidence type="ECO:0000256" key="4">
    <source>
        <dbReference type="ARBA" id="ARBA00022692"/>
    </source>
</evidence>
<dbReference type="InterPro" id="IPR037066">
    <property type="entry name" value="Plug_dom_sf"/>
</dbReference>
<evidence type="ECO:0000256" key="6">
    <source>
        <dbReference type="ARBA" id="ARBA00023077"/>
    </source>
</evidence>
<dbReference type="PROSITE" id="PS52016">
    <property type="entry name" value="TONB_DEPENDENT_REC_3"/>
    <property type="match status" value="1"/>
</dbReference>
<dbReference type="GO" id="GO:0044718">
    <property type="term" value="P:siderophore transmembrane transport"/>
    <property type="evidence" value="ECO:0007669"/>
    <property type="project" value="TreeGrafter"/>
</dbReference>
<comment type="subcellular location">
    <subcellularLocation>
        <location evidence="1 10">Cell outer membrane</location>
        <topology evidence="1 10">Multi-pass membrane protein</topology>
    </subcellularLocation>
</comment>
<dbReference type="GO" id="GO:0009279">
    <property type="term" value="C:cell outer membrane"/>
    <property type="evidence" value="ECO:0007669"/>
    <property type="project" value="UniProtKB-SubCell"/>
</dbReference>
<dbReference type="PANTHER" id="PTHR30069:SF29">
    <property type="entry name" value="HEMOGLOBIN AND HEMOGLOBIN-HAPTOGLOBIN-BINDING PROTEIN 1-RELATED"/>
    <property type="match status" value="1"/>
</dbReference>
<keyword evidence="15" id="KW-1185">Reference proteome</keyword>
<evidence type="ECO:0000256" key="7">
    <source>
        <dbReference type="ARBA" id="ARBA00023136"/>
    </source>
</evidence>
<dbReference type="InterPro" id="IPR036942">
    <property type="entry name" value="Beta-barrel_TonB_sf"/>
</dbReference>
<keyword evidence="8 14" id="KW-0675">Receptor</keyword>
<keyword evidence="4 10" id="KW-0812">Transmembrane</keyword>
<feature type="domain" description="TonB-dependent receptor-like beta-barrel" evidence="12">
    <location>
        <begin position="218"/>
        <end position="660"/>
    </location>
</feature>
<protein>
    <submittedName>
        <fullName evidence="14">TonB-dependent Receptor Plug Domain</fullName>
    </submittedName>
</protein>
<evidence type="ECO:0000259" key="13">
    <source>
        <dbReference type="Pfam" id="PF07715"/>
    </source>
</evidence>
<keyword evidence="6 11" id="KW-0798">TonB box</keyword>
<evidence type="ECO:0000256" key="9">
    <source>
        <dbReference type="ARBA" id="ARBA00023237"/>
    </source>
</evidence>
<evidence type="ECO:0000256" key="10">
    <source>
        <dbReference type="PROSITE-ProRule" id="PRU01360"/>
    </source>
</evidence>
<dbReference type="Proteomes" id="UP000243887">
    <property type="component" value="Unassembled WGS sequence"/>
</dbReference>
<feature type="domain" description="TonB-dependent receptor plug" evidence="13">
    <location>
        <begin position="39"/>
        <end position="139"/>
    </location>
</feature>
<keyword evidence="3 10" id="KW-1134">Transmembrane beta strand</keyword>
<dbReference type="EMBL" id="FORU01000010">
    <property type="protein sequence ID" value="SFJ56821.1"/>
    <property type="molecule type" value="Genomic_DNA"/>
</dbReference>
<organism evidence="14 15">
    <name type="scientific">Myroides guanonis</name>
    <dbReference type="NCBI Taxonomy" id="1150112"/>
    <lineage>
        <taxon>Bacteria</taxon>
        <taxon>Pseudomonadati</taxon>
        <taxon>Bacteroidota</taxon>
        <taxon>Flavobacteriia</taxon>
        <taxon>Flavobacteriales</taxon>
        <taxon>Flavobacteriaceae</taxon>
        <taxon>Myroides</taxon>
    </lineage>
</organism>
<dbReference type="PANTHER" id="PTHR30069">
    <property type="entry name" value="TONB-DEPENDENT OUTER MEMBRANE RECEPTOR"/>
    <property type="match status" value="1"/>
</dbReference>
<dbReference type="STRING" id="1150112.SAMN04487893_11046"/>
<dbReference type="InterPro" id="IPR000531">
    <property type="entry name" value="Beta-barrel_TonB"/>
</dbReference>
<evidence type="ECO:0000256" key="8">
    <source>
        <dbReference type="ARBA" id="ARBA00023170"/>
    </source>
</evidence>
<evidence type="ECO:0000256" key="3">
    <source>
        <dbReference type="ARBA" id="ARBA00022452"/>
    </source>
</evidence>
<comment type="similarity">
    <text evidence="10 11">Belongs to the TonB-dependent receptor family.</text>
</comment>
<dbReference type="Gene3D" id="2.40.170.20">
    <property type="entry name" value="TonB-dependent receptor, beta-barrel domain"/>
    <property type="match status" value="1"/>
</dbReference>
<dbReference type="GO" id="GO:0015344">
    <property type="term" value="F:siderophore uptake transmembrane transporter activity"/>
    <property type="evidence" value="ECO:0007669"/>
    <property type="project" value="TreeGrafter"/>
</dbReference>
<evidence type="ECO:0000259" key="12">
    <source>
        <dbReference type="Pfam" id="PF00593"/>
    </source>
</evidence>
<dbReference type="RefSeq" id="WP_090679537.1">
    <property type="nucleotide sequence ID" value="NZ_FORU01000010.1"/>
</dbReference>
<dbReference type="Pfam" id="PF07715">
    <property type="entry name" value="Plug"/>
    <property type="match status" value="1"/>
</dbReference>
<sequence>MLSKPQIQVLIIFLIHCLSVHSQEIKTDELETIIIEANQREQLIPVQKLSGKDLERLNSHSVADALRYFSGVKIKDYGGIGGLKTVDVRNMGTHHVGVMYNGMQIGNAQNGVVDLGKFSLDDVESITLYNGERNTIFQSAKEFASASNIYINAKKPHFDKEKKTNAIVRFKTASIQLFNPSFRVEQQLTPNISTSLSSEYIKSNGRYKFRQKKHNLDGTVAYDTTAYRTNSDIEAWRIENGWFGETPKGKWEANLYFYNSERGLPEAFIKKSQETMETEQKLERLWDKNFLAQSSWTHSPFDKYRFQIKGKFAYDYTRYLARNTVVFDDELVTQNLQADNSFFQQDYYLSIAHHYDITNNWDVAVATDLQYNKLNASRKGIQTPFSYPERLSFLTSIASSVNFGKFKAQAHILGTFTKENVKNNQKAPDRSLFTPSLVISFQPFNQKNFTIHSFYKNTYRLPTFNDLYYTNLGDANLKPESTNQINLGFQYQTQNEDAWLKTWKIKVESYYAKVENKIIATPTSSMFRWMMTNLGKVENYGLETNFSTHSKFGKLFLNTNFSYEYTIASDLSTTSSGKTTSYGDQIPYTPWHSGSAIISLDYEKWSLNYSFIYVGKRYNGNKNNIKRNEIQPWYTHDLSLNRTINWKKHTLKASIEANNLLNQYYDVVTNFPMPGRNFRFILSIEL</sequence>
<keyword evidence="5" id="KW-0732">Signal</keyword>
<dbReference type="Gene3D" id="2.170.130.10">
    <property type="entry name" value="TonB-dependent receptor, plug domain"/>
    <property type="match status" value="1"/>
</dbReference>
<dbReference type="SUPFAM" id="SSF56935">
    <property type="entry name" value="Porins"/>
    <property type="match status" value="1"/>
</dbReference>
<evidence type="ECO:0000256" key="11">
    <source>
        <dbReference type="RuleBase" id="RU003357"/>
    </source>
</evidence>
<gene>
    <name evidence="14" type="ORF">SAMN04487893_11046</name>
</gene>
<evidence type="ECO:0000313" key="14">
    <source>
        <dbReference type="EMBL" id="SFJ56821.1"/>
    </source>
</evidence>
<dbReference type="InterPro" id="IPR012910">
    <property type="entry name" value="Plug_dom"/>
</dbReference>
<dbReference type="InterPro" id="IPR039426">
    <property type="entry name" value="TonB-dep_rcpt-like"/>
</dbReference>
<keyword evidence="2 10" id="KW-0813">Transport</keyword>
<evidence type="ECO:0000256" key="1">
    <source>
        <dbReference type="ARBA" id="ARBA00004571"/>
    </source>
</evidence>
<evidence type="ECO:0000256" key="5">
    <source>
        <dbReference type="ARBA" id="ARBA00022729"/>
    </source>
</evidence>
<keyword evidence="7 10" id="KW-0472">Membrane</keyword>
<dbReference type="Pfam" id="PF00593">
    <property type="entry name" value="TonB_dep_Rec_b-barrel"/>
    <property type="match status" value="1"/>
</dbReference>
<dbReference type="OrthoDB" id="9762903at2"/>